<evidence type="ECO:0000313" key="3">
    <source>
        <dbReference type="Proteomes" id="UP000765509"/>
    </source>
</evidence>
<dbReference type="AlphaFoldDB" id="A0A9Q3ES50"/>
<dbReference type="Proteomes" id="UP000765509">
    <property type="component" value="Unassembled WGS sequence"/>
</dbReference>
<dbReference type="EMBL" id="AVOT02033441">
    <property type="protein sequence ID" value="MBW0527341.1"/>
    <property type="molecule type" value="Genomic_DNA"/>
</dbReference>
<evidence type="ECO:0000313" key="2">
    <source>
        <dbReference type="EMBL" id="MBW0527341.1"/>
    </source>
</evidence>
<evidence type="ECO:0008006" key="4">
    <source>
        <dbReference type="Google" id="ProtNLM"/>
    </source>
</evidence>
<organism evidence="2 3">
    <name type="scientific">Austropuccinia psidii MF-1</name>
    <dbReference type="NCBI Taxonomy" id="1389203"/>
    <lineage>
        <taxon>Eukaryota</taxon>
        <taxon>Fungi</taxon>
        <taxon>Dikarya</taxon>
        <taxon>Basidiomycota</taxon>
        <taxon>Pucciniomycotina</taxon>
        <taxon>Pucciniomycetes</taxon>
        <taxon>Pucciniales</taxon>
        <taxon>Sphaerophragmiaceae</taxon>
        <taxon>Austropuccinia</taxon>
    </lineage>
</organism>
<proteinExistence type="predicted"/>
<feature type="signal peptide" evidence="1">
    <location>
        <begin position="1"/>
        <end position="17"/>
    </location>
</feature>
<sequence length="127" mass="13609">MVTIGLSLNFLLPSASFIGWIITSLQSRSEVTIRWWHSGGVDRSILEGTEQIVQKHYCLPAWSWGVHSCSGMLSSSSTTKVSCAGSPLAAWLEWLHNKQAFCVCLSASIRSIGCHGGADAGDTPLSA</sequence>
<reference evidence="2" key="1">
    <citation type="submission" date="2021-03" db="EMBL/GenBank/DDBJ databases">
        <title>Draft genome sequence of rust myrtle Austropuccinia psidii MF-1, a brazilian biotype.</title>
        <authorList>
            <person name="Quecine M.C."/>
            <person name="Pachon D.M.R."/>
            <person name="Bonatelli M.L."/>
            <person name="Correr F.H."/>
            <person name="Franceschini L.M."/>
            <person name="Leite T.F."/>
            <person name="Margarido G.R.A."/>
            <person name="Almeida C.A."/>
            <person name="Ferrarezi J.A."/>
            <person name="Labate C.A."/>
        </authorList>
    </citation>
    <scope>NUCLEOTIDE SEQUENCE</scope>
    <source>
        <strain evidence="2">MF-1</strain>
    </source>
</reference>
<comment type="caution">
    <text evidence="2">The sequence shown here is derived from an EMBL/GenBank/DDBJ whole genome shotgun (WGS) entry which is preliminary data.</text>
</comment>
<evidence type="ECO:0000256" key="1">
    <source>
        <dbReference type="SAM" id="SignalP"/>
    </source>
</evidence>
<feature type="chain" id="PRO_5040407086" description="Secreted protein" evidence="1">
    <location>
        <begin position="18"/>
        <end position="127"/>
    </location>
</feature>
<gene>
    <name evidence="2" type="ORF">O181_067056</name>
</gene>
<keyword evidence="1" id="KW-0732">Signal</keyword>
<protein>
    <recommendedName>
        <fullName evidence="4">Secreted protein</fullName>
    </recommendedName>
</protein>
<keyword evidence="3" id="KW-1185">Reference proteome</keyword>
<name>A0A9Q3ES50_9BASI</name>
<accession>A0A9Q3ES50</accession>